<dbReference type="Proteomes" id="UP001143910">
    <property type="component" value="Unassembled WGS sequence"/>
</dbReference>
<accession>A0ACC1N4T2</accession>
<organism evidence="1 2">
    <name type="scientific">Zarea fungicola</name>
    <dbReference type="NCBI Taxonomy" id="93591"/>
    <lineage>
        <taxon>Eukaryota</taxon>
        <taxon>Fungi</taxon>
        <taxon>Dikarya</taxon>
        <taxon>Ascomycota</taxon>
        <taxon>Pezizomycotina</taxon>
        <taxon>Sordariomycetes</taxon>
        <taxon>Hypocreomycetidae</taxon>
        <taxon>Hypocreales</taxon>
        <taxon>Cordycipitaceae</taxon>
        <taxon>Zarea</taxon>
    </lineage>
</organism>
<dbReference type="EMBL" id="JANJQO010000943">
    <property type="protein sequence ID" value="KAJ2973641.1"/>
    <property type="molecule type" value="Genomic_DNA"/>
</dbReference>
<comment type="caution">
    <text evidence="1">The sequence shown here is derived from an EMBL/GenBank/DDBJ whole genome shotgun (WGS) entry which is preliminary data.</text>
</comment>
<evidence type="ECO:0000313" key="1">
    <source>
        <dbReference type="EMBL" id="KAJ2973641.1"/>
    </source>
</evidence>
<keyword evidence="2" id="KW-1185">Reference proteome</keyword>
<proteinExistence type="predicted"/>
<sequence length="248" mass="26466">MPSYLITGTSRGLGLAFTTELLNDKNNIVIATARDIAGAGKLNALQKEHQGRLHLVQMDVTNVDSITNAAKEVAKILPNGLDHLISSAGISTDPLSTFDNLDLKLAFEEVQFMVTGTIQVLTGFLPLISKSNIKKVLVLSSIFASVELAAGLPLAIGYSMARAALNIAVRKWSGVLKKDNITIALIHPGYVGSTDMGSAILDFVTANVPDMENLTPQKSASDVVSVLHQLKPEDNGAFFNHDGTKLPF</sequence>
<reference evidence="1" key="1">
    <citation type="submission" date="2022-08" db="EMBL/GenBank/DDBJ databases">
        <title>Genome Sequence of Lecanicillium fungicola.</title>
        <authorList>
            <person name="Buettner E."/>
        </authorList>
    </citation>
    <scope>NUCLEOTIDE SEQUENCE</scope>
    <source>
        <strain evidence="1">Babe33</strain>
    </source>
</reference>
<gene>
    <name evidence="1" type="ORF">NQ176_g6492</name>
</gene>
<evidence type="ECO:0000313" key="2">
    <source>
        <dbReference type="Proteomes" id="UP001143910"/>
    </source>
</evidence>
<name>A0ACC1N4T2_9HYPO</name>
<protein>
    <submittedName>
        <fullName evidence="1">Uncharacterized protein</fullName>
    </submittedName>
</protein>